<gene>
    <name evidence="3" type="ORF">GCM10025791_18710</name>
</gene>
<dbReference type="Pfam" id="PF00043">
    <property type="entry name" value="GST_C"/>
    <property type="match status" value="1"/>
</dbReference>
<dbReference type="Gene3D" id="1.20.1050.10">
    <property type="match status" value="1"/>
</dbReference>
<dbReference type="InterPro" id="IPR004046">
    <property type="entry name" value="GST_C"/>
</dbReference>
<dbReference type="InterPro" id="IPR036249">
    <property type="entry name" value="Thioredoxin-like_sf"/>
</dbReference>
<dbReference type="PROSITE" id="PS50405">
    <property type="entry name" value="GST_CTER"/>
    <property type="match status" value="1"/>
</dbReference>
<dbReference type="SUPFAM" id="SSF47616">
    <property type="entry name" value="GST C-terminal domain-like"/>
    <property type="match status" value="1"/>
</dbReference>
<protein>
    <recommendedName>
        <fullName evidence="5">Glutathione S-transferase</fullName>
    </recommendedName>
</protein>
<dbReference type="RefSeq" id="WP_345420643.1">
    <property type="nucleotide sequence ID" value="NZ_AP031496.1"/>
</dbReference>
<dbReference type="EMBL" id="BAABLX010000011">
    <property type="protein sequence ID" value="GAA4940627.1"/>
    <property type="molecule type" value="Genomic_DNA"/>
</dbReference>
<feature type="domain" description="GST N-terminal" evidence="1">
    <location>
        <begin position="2"/>
        <end position="79"/>
    </location>
</feature>
<dbReference type="Pfam" id="PF13417">
    <property type="entry name" value="GST_N_3"/>
    <property type="match status" value="1"/>
</dbReference>
<dbReference type="PROSITE" id="PS50404">
    <property type="entry name" value="GST_NTER"/>
    <property type="match status" value="1"/>
</dbReference>
<dbReference type="Proteomes" id="UP001409585">
    <property type="component" value="Unassembled WGS sequence"/>
</dbReference>
<dbReference type="PANTHER" id="PTHR43968">
    <property type="match status" value="1"/>
</dbReference>
<keyword evidence="4" id="KW-1185">Reference proteome</keyword>
<evidence type="ECO:0000259" key="1">
    <source>
        <dbReference type="PROSITE" id="PS50404"/>
    </source>
</evidence>
<proteinExistence type="predicted"/>
<dbReference type="Gene3D" id="3.40.30.10">
    <property type="entry name" value="Glutaredoxin"/>
    <property type="match status" value="1"/>
</dbReference>
<evidence type="ECO:0000313" key="3">
    <source>
        <dbReference type="EMBL" id="GAA4940627.1"/>
    </source>
</evidence>
<reference evidence="4" key="1">
    <citation type="journal article" date="2019" name="Int. J. Syst. Evol. Microbiol.">
        <title>The Global Catalogue of Microorganisms (GCM) 10K type strain sequencing project: providing services to taxonomists for standard genome sequencing and annotation.</title>
        <authorList>
            <consortium name="The Broad Institute Genomics Platform"/>
            <consortium name="The Broad Institute Genome Sequencing Center for Infectious Disease"/>
            <person name="Wu L."/>
            <person name="Ma J."/>
        </authorList>
    </citation>
    <scope>NUCLEOTIDE SEQUENCE [LARGE SCALE GENOMIC DNA]</scope>
    <source>
        <strain evidence="4">JCM 19134</strain>
    </source>
</reference>
<evidence type="ECO:0000259" key="2">
    <source>
        <dbReference type="PROSITE" id="PS50405"/>
    </source>
</evidence>
<dbReference type="InterPro" id="IPR010987">
    <property type="entry name" value="Glutathione-S-Trfase_C-like"/>
</dbReference>
<comment type="caution">
    <text evidence="3">The sequence shown here is derived from an EMBL/GenBank/DDBJ whole genome shotgun (WGS) entry which is preliminary data.</text>
</comment>
<dbReference type="InterPro" id="IPR050983">
    <property type="entry name" value="GST_Omega/HSP26"/>
</dbReference>
<evidence type="ECO:0008006" key="5">
    <source>
        <dbReference type="Google" id="ProtNLM"/>
    </source>
</evidence>
<feature type="domain" description="GST C-terminal" evidence="2">
    <location>
        <begin position="84"/>
        <end position="248"/>
    </location>
</feature>
<dbReference type="CDD" id="cd00570">
    <property type="entry name" value="GST_N_family"/>
    <property type="match status" value="1"/>
</dbReference>
<evidence type="ECO:0000313" key="4">
    <source>
        <dbReference type="Proteomes" id="UP001409585"/>
    </source>
</evidence>
<name>A0AAV3U201_9ALTE</name>
<dbReference type="InterPro" id="IPR004045">
    <property type="entry name" value="Glutathione_S-Trfase_N"/>
</dbReference>
<dbReference type="GO" id="GO:0005737">
    <property type="term" value="C:cytoplasm"/>
    <property type="evidence" value="ECO:0007669"/>
    <property type="project" value="TreeGrafter"/>
</dbReference>
<dbReference type="AlphaFoldDB" id="A0AAV3U201"/>
<accession>A0AAV3U201</accession>
<dbReference type="SUPFAM" id="SSF52833">
    <property type="entry name" value="Thioredoxin-like"/>
    <property type="match status" value="1"/>
</dbReference>
<dbReference type="PANTHER" id="PTHR43968:SF6">
    <property type="entry name" value="GLUTATHIONE S-TRANSFERASE OMEGA"/>
    <property type="match status" value="1"/>
</dbReference>
<organism evidence="3 4">
    <name type="scientific">Halioxenophilus aromaticivorans</name>
    <dbReference type="NCBI Taxonomy" id="1306992"/>
    <lineage>
        <taxon>Bacteria</taxon>
        <taxon>Pseudomonadati</taxon>
        <taxon>Pseudomonadota</taxon>
        <taxon>Gammaproteobacteria</taxon>
        <taxon>Alteromonadales</taxon>
        <taxon>Alteromonadaceae</taxon>
        <taxon>Halioxenophilus</taxon>
    </lineage>
</organism>
<dbReference type="InterPro" id="IPR036282">
    <property type="entry name" value="Glutathione-S-Trfase_C_sf"/>
</dbReference>
<sequence>METATLITLPVSHYCEKVRWALDHLAIPYKEAAYAPAFHRKATAKYGGTTVPVLAHAGNSMQDSSDILNYLNGLADNQPLYTSNEQQRAEILALEALFDAELGTSVRRWAYSLLLSEPKLLRKIWSTKVPFWQGLVVPFIIPRAQKLIRKMYRADESATDEALAQVDSVFNKVETIIADGREFLVGDALSAADITFAALAAPILLPPQCPATMPALEELPQAMQCVVNDYRARPAGQFVLNLYANHRK</sequence>